<evidence type="ECO:0000313" key="2">
    <source>
        <dbReference type="EMBL" id="GAA4651102.1"/>
    </source>
</evidence>
<evidence type="ECO:0000256" key="1">
    <source>
        <dbReference type="SAM" id="MobiDB-lite"/>
    </source>
</evidence>
<gene>
    <name evidence="2" type="ORF">GCM10023116_33850</name>
</gene>
<keyword evidence="3" id="KW-1185">Reference proteome</keyword>
<dbReference type="EMBL" id="BAABFL010000437">
    <property type="protein sequence ID" value="GAA4651102.1"/>
    <property type="molecule type" value="Genomic_DNA"/>
</dbReference>
<protein>
    <submittedName>
        <fullName evidence="2">Uncharacterized protein</fullName>
    </submittedName>
</protein>
<organism evidence="2 3">
    <name type="scientific">Kistimonas scapharcae</name>
    <dbReference type="NCBI Taxonomy" id="1036133"/>
    <lineage>
        <taxon>Bacteria</taxon>
        <taxon>Pseudomonadati</taxon>
        <taxon>Pseudomonadota</taxon>
        <taxon>Gammaproteobacteria</taxon>
        <taxon>Oceanospirillales</taxon>
        <taxon>Endozoicomonadaceae</taxon>
        <taxon>Kistimonas</taxon>
    </lineage>
</organism>
<dbReference type="Proteomes" id="UP001500604">
    <property type="component" value="Unassembled WGS sequence"/>
</dbReference>
<proteinExistence type="predicted"/>
<feature type="region of interest" description="Disordered" evidence="1">
    <location>
        <begin position="22"/>
        <end position="53"/>
    </location>
</feature>
<reference evidence="3" key="1">
    <citation type="journal article" date="2019" name="Int. J. Syst. Evol. Microbiol.">
        <title>The Global Catalogue of Microorganisms (GCM) 10K type strain sequencing project: providing services to taxonomists for standard genome sequencing and annotation.</title>
        <authorList>
            <consortium name="The Broad Institute Genomics Platform"/>
            <consortium name="The Broad Institute Genome Sequencing Center for Infectious Disease"/>
            <person name="Wu L."/>
            <person name="Ma J."/>
        </authorList>
    </citation>
    <scope>NUCLEOTIDE SEQUENCE [LARGE SCALE GENOMIC DNA]</scope>
    <source>
        <strain evidence="3">JCM 17805</strain>
    </source>
</reference>
<sequence length="53" mass="5923">MAHITFWTLPELRRPHTVSIVSLSPNNHGMPHQSSTDTNNDIDGLDGHFNGKK</sequence>
<accession>A0ABP8V5E6</accession>
<name>A0ABP8V5E6_9GAMM</name>
<evidence type="ECO:0000313" key="3">
    <source>
        <dbReference type="Proteomes" id="UP001500604"/>
    </source>
</evidence>
<comment type="caution">
    <text evidence="2">The sequence shown here is derived from an EMBL/GenBank/DDBJ whole genome shotgun (WGS) entry which is preliminary data.</text>
</comment>
<feature type="compositionally biased region" description="Polar residues" evidence="1">
    <location>
        <begin position="22"/>
        <end position="41"/>
    </location>
</feature>